<sequence length="241" mass="27863">MNQNVLPPMYLQVKSFFIEKIENNVYKEQEKLPSERELSEKFQISRMTARNAITELVNEGYAYRDGVRGTFVANKKVKRNFITLDGFSGYLKQSGVVDVKTKVLEFSYIEADSWLSSKLNVPIGSGCYKLVRVRIGNDQPMAVEHTFINGAFTEGLLKYDFSKESLYNILDTKYSCMPKKSVNTLEMCYFNSYNANLLEVKKGTPGFITKGKGYDEFNNVIEYVEIYNRGDLFKFTYELRR</sequence>
<dbReference type="PATRIC" id="fig|1121326.3.peg.3939"/>
<dbReference type="InterPro" id="IPR028978">
    <property type="entry name" value="Chorismate_lyase_/UTRA_dom_sf"/>
</dbReference>
<reference evidence="5 6" key="1">
    <citation type="submission" date="2016-04" db="EMBL/GenBank/DDBJ databases">
        <title>Genome sequence of Clostridium magnum DSM 2767.</title>
        <authorList>
            <person name="Poehlein A."/>
            <person name="Uhlig R."/>
            <person name="Fischer R."/>
            <person name="Bahl H."/>
            <person name="Daniel R."/>
        </authorList>
    </citation>
    <scope>NUCLEOTIDE SEQUENCE [LARGE SCALE GENOMIC DNA]</scope>
    <source>
        <strain evidence="5 6">DSM 2767</strain>
    </source>
</reference>
<dbReference type="Pfam" id="PF00392">
    <property type="entry name" value="GntR"/>
    <property type="match status" value="1"/>
</dbReference>
<dbReference type="STRING" id="1121326.CLMAG_38920"/>
<gene>
    <name evidence="5" type="primary">yvoA_1</name>
    <name evidence="5" type="ORF">CLMAG_38920</name>
</gene>
<evidence type="ECO:0000256" key="1">
    <source>
        <dbReference type="ARBA" id="ARBA00023015"/>
    </source>
</evidence>
<dbReference type="SUPFAM" id="SSF64288">
    <property type="entry name" value="Chorismate lyase-like"/>
    <property type="match status" value="1"/>
</dbReference>
<dbReference type="SMART" id="SM00345">
    <property type="entry name" value="HTH_GNTR"/>
    <property type="match status" value="1"/>
</dbReference>
<accession>A0A162SAH8</accession>
<dbReference type="InterPro" id="IPR000524">
    <property type="entry name" value="Tscrpt_reg_HTH_GntR"/>
</dbReference>
<dbReference type="PANTHER" id="PTHR44846:SF1">
    <property type="entry name" value="MANNOSYL-D-GLYCERATE TRANSPORT_METABOLISM SYSTEM REPRESSOR MNGR-RELATED"/>
    <property type="match status" value="1"/>
</dbReference>
<name>A0A162SAH8_9CLOT</name>
<proteinExistence type="predicted"/>
<feature type="domain" description="HTH gntR-type" evidence="4">
    <location>
        <begin position="7"/>
        <end position="75"/>
    </location>
</feature>
<evidence type="ECO:0000256" key="3">
    <source>
        <dbReference type="ARBA" id="ARBA00023163"/>
    </source>
</evidence>
<dbReference type="SUPFAM" id="SSF46785">
    <property type="entry name" value="Winged helix' DNA-binding domain"/>
    <property type="match status" value="1"/>
</dbReference>
<dbReference type="GO" id="GO:0003677">
    <property type="term" value="F:DNA binding"/>
    <property type="evidence" value="ECO:0007669"/>
    <property type="project" value="UniProtKB-KW"/>
</dbReference>
<keyword evidence="1" id="KW-0805">Transcription regulation</keyword>
<dbReference type="Pfam" id="PF07702">
    <property type="entry name" value="UTRA"/>
    <property type="match status" value="1"/>
</dbReference>
<protein>
    <submittedName>
        <fullName evidence="5">HTH-type transcriptional repressor YvoA</fullName>
    </submittedName>
</protein>
<dbReference type="InterPro" id="IPR050679">
    <property type="entry name" value="Bact_HTH_transcr_reg"/>
</dbReference>
<dbReference type="GO" id="GO:0003700">
    <property type="term" value="F:DNA-binding transcription factor activity"/>
    <property type="evidence" value="ECO:0007669"/>
    <property type="project" value="InterPro"/>
</dbReference>
<dbReference type="Proteomes" id="UP000076603">
    <property type="component" value="Unassembled WGS sequence"/>
</dbReference>
<evidence type="ECO:0000259" key="4">
    <source>
        <dbReference type="PROSITE" id="PS50949"/>
    </source>
</evidence>
<evidence type="ECO:0000313" key="6">
    <source>
        <dbReference type="Proteomes" id="UP000076603"/>
    </source>
</evidence>
<dbReference type="PANTHER" id="PTHR44846">
    <property type="entry name" value="MANNOSYL-D-GLYCERATE TRANSPORT/METABOLISM SYSTEM REPRESSOR MNGR-RELATED"/>
    <property type="match status" value="1"/>
</dbReference>
<dbReference type="GO" id="GO:0045892">
    <property type="term" value="P:negative regulation of DNA-templated transcription"/>
    <property type="evidence" value="ECO:0007669"/>
    <property type="project" value="TreeGrafter"/>
</dbReference>
<keyword evidence="6" id="KW-1185">Reference proteome</keyword>
<comment type="caution">
    <text evidence="5">The sequence shown here is derived from an EMBL/GenBank/DDBJ whole genome shotgun (WGS) entry which is preliminary data.</text>
</comment>
<evidence type="ECO:0000256" key="2">
    <source>
        <dbReference type="ARBA" id="ARBA00023125"/>
    </source>
</evidence>
<dbReference type="Gene3D" id="1.10.10.10">
    <property type="entry name" value="Winged helix-like DNA-binding domain superfamily/Winged helix DNA-binding domain"/>
    <property type="match status" value="1"/>
</dbReference>
<keyword evidence="2" id="KW-0238">DNA-binding</keyword>
<dbReference type="PRINTS" id="PR00035">
    <property type="entry name" value="HTHGNTR"/>
</dbReference>
<evidence type="ECO:0000313" key="5">
    <source>
        <dbReference type="EMBL" id="KZL90981.1"/>
    </source>
</evidence>
<dbReference type="Gene3D" id="3.40.1410.10">
    <property type="entry name" value="Chorismate lyase-like"/>
    <property type="match status" value="1"/>
</dbReference>
<dbReference type="EMBL" id="LWAE01000004">
    <property type="protein sequence ID" value="KZL90981.1"/>
    <property type="molecule type" value="Genomic_DNA"/>
</dbReference>
<dbReference type="RefSeq" id="WP_066626081.1">
    <property type="nucleotide sequence ID" value="NZ_FQXL01000042.1"/>
</dbReference>
<dbReference type="CDD" id="cd07377">
    <property type="entry name" value="WHTH_GntR"/>
    <property type="match status" value="1"/>
</dbReference>
<dbReference type="OrthoDB" id="46236at2"/>
<dbReference type="SMART" id="SM00866">
    <property type="entry name" value="UTRA"/>
    <property type="match status" value="1"/>
</dbReference>
<dbReference type="InterPro" id="IPR036390">
    <property type="entry name" value="WH_DNA-bd_sf"/>
</dbReference>
<dbReference type="InterPro" id="IPR011663">
    <property type="entry name" value="UTRA"/>
</dbReference>
<dbReference type="AlphaFoldDB" id="A0A162SAH8"/>
<keyword evidence="3" id="KW-0804">Transcription</keyword>
<dbReference type="PROSITE" id="PS50949">
    <property type="entry name" value="HTH_GNTR"/>
    <property type="match status" value="1"/>
</dbReference>
<dbReference type="InterPro" id="IPR036388">
    <property type="entry name" value="WH-like_DNA-bd_sf"/>
</dbReference>
<organism evidence="5 6">
    <name type="scientific">Clostridium magnum DSM 2767</name>
    <dbReference type="NCBI Taxonomy" id="1121326"/>
    <lineage>
        <taxon>Bacteria</taxon>
        <taxon>Bacillati</taxon>
        <taxon>Bacillota</taxon>
        <taxon>Clostridia</taxon>
        <taxon>Eubacteriales</taxon>
        <taxon>Clostridiaceae</taxon>
        <taxon>Clostridium</taxon>
    </lineage>
</organism>